<dbReference type="AlphaFoldDB" id="A0A0A9HYW1"/>
<reference evidence="1" key="2">
    <citation type="journal article" date="2015" name="Data Brief">
        <title>Shoot transcriptome of the giant reed, Arundo donax.</title>
        <authorList>
            <person name="Barrero R.A."/>
            <person name="Guerrero F.D."/>
            <person name="Moolhuijzen P."/>
            <person name="Goolsby J.A."/>
            <person name="Tidwell J."/>
            <person name="Bellgard S.E."/>
            <person name="Bellgard M.I."/>
        </authorList>
    </citation>
    <scope>NUCLEOTIDE SEQUENCE</scope>
    <source>
        <tissue evidence="1">Shoot tissue taken approximately 20 cm above the soil surface</tissue>
    </source>
</reference>
<accession>A0A0A9HYW1</accession>
<reference evidence="1" key="1">
    <citation type="submission" date="2014-09" db="EMBL/GenBank/DDBJ databases">
        <authorList>
            <person name="Magalhaes I.L.F."/>
            <person name="Oliveira U."/>
            <person name="Santos F.R."/>
            <person name="Vidigal T.H.D.A."/>
            <person name="Brescovit A.D."/>
            <person name="Santos A.J."/>
        </authorList>
    </citation>
    <scope>NUCLEOTIDE SEQUENCE</scope>
    <source>
        <tissue evidence="1">Shoot tissue taken approximately 20 cm above the soil surface</tissue>
    </source>
</reference>
<protein>
    <submittedName>
        <fullName evidence="1">Uncharacterized protein</fullName>
    </submittedName>
</protein>
<evidence type="ECO:0000313" key="1">
    <source>
        <dbReference type="EMBL" id="JAE38083.1"/>
    </source>
</evidence>
<proteinExistence type="predicted"/>
<name>A0A0A9HYW1_ARUDO</name>
<dbReference type="EMBL" id="GBRH01159813">
    <property type="protein sequence ID" value="JAE38083.1"/>
    <property type="molecule type" value="Transcribed_RNA"/>
</dbReference>
<sequence>MREEDLLDLERVDRSASCHLIDSPHILDC</sequence>
<organism evidence="1">
    <name type="scientific">Arundo donax</name>
    <name type="common">Giant reed</name>
    <name type="synonym">Donax arundinaceus</name>
    <dbReference type="NCBI Taxonomy" id="35708"/>
    <lineage>
        <taxon>Eukaryota</taxon>
        <taxon>Viridiplantae</taxon>
        <taxon>Streptophyta</taxon>
        <taxon>Embryophyta</taxon>
        <taxon>Tracheophyta</taxon>
        <taxon>Spermatophyta</taxon>
        <taxon>Magnoliopsida</taxon>
        <taxon>Liliopsida</taxon>
        <taxon>Poales</taxon>
        <taxon>Poaceae</taxon>
        <taxon>PACMAD clade</taxon>
        <taxon>Arundinoideae</taxon>
        <taxon>Arundineae</taxon>
        <taxon>Arundo</taxon>
    </lineage>
</organism>